<dbReference type="PANTHER" id="PTHR15549">
    <property type="entry name" value="PAIRED IMMUNOGLOBULIN-LIKE TYPE 2 RECEPTOR"/>
    <property type="match status" value="1"/>
</dbReference>
<feature type="region of interest" description="Disordered" evidence="5">
    <location>
        <begin position="134"/>
        <end position="186"/>
    </location>
</feature>
<sequence length="281" mass="29397">MYSLLPVAGILLAGFAARVTADSSFITPGGSGSSSWSNNPTYDDGESMNVEWTTDVEETKLILWQDYPPAGGGTQFFVQLKDNSKSTSMIWQANFNGFSVEVKKGEDAVFHYALYEAGTDNVIANSGAFNVTVPKDAETTTSGGPTTSNDPSPTPKSTKETTTTSGDSSPTSDELDSGTSSSDSGLSTGAVAGIAVGSTIGGLAVLGAFGFMLWRRWRKPDAGGSYTPAAPQDQSQMAQPQEYYKPPAAPTELAGQPWIHPPNGPHNNNYSNGPGGLHEAP</sequence>
<evidence type="ECO:0000256" key="2">
    <source>
        <dbReference type="ARBA" id="ARBA00022692"/>
    </source>
</evidence>
<gene>
    <name evidence="8" type="ORF">FALBO_1770</name>
</gene>
<feature type="region of interest" description="Disordered" evidence="5">
    <location>
        <begin position="223"/>
        <end position="281"/>
    </location>
</feature>
<proteinExistence type="predicted"/>
<dbReference type="AlphaFoldDB" id="A0A8H4LKM0"/>
<keyword evidence="2 6" id="KW-0812">Transmembrane</keyword>
<dbReference type="PANTHER" id="PTHR15549:SF26">
    <property type="entry name" value="AXIAL BUDDING PATTERN PROTEIN 2-RELATED"/>
    <property type="match status" value="1"/>
</dbReference>
<protein>
    <submittedName>
        <fullName evidence="8">Crumbs like 3</fullName>
    </submittedName>
</protein>
<evidence type="ECO:0000256" key="3">
    <source>
        <dbReference type="ARBA" id="ARBA00022989"/>
    </source>
</evidence>
<dbReference type="Proteomes" id="UP000554235">
    <property type="component" value="Unassembled WGS sequence"/>
</dbReference>
<keyword evidence="3 6" id="KW-1133">Transmembrane helix</keyword>
<dbReference type="GO" id="GO:0016020">
    <property type="term" value="C:membrane"/>
    <property type="evidence" value="ECO:0007669"/>
    <property type="project" value="UniProtKB-SubCell"/>
</dbReference>
<evidence type="ECO:0000256" key="7">
    <source>
        <dbReference type="SAM" id="SignalP"/>
    </source>
</evidence>
<evidence type="ECO:0000256" key="1">
    <source>
        <dbReference type="ARBA" id="ARBA00004167"/>
    </source>
</evidence>
<reference evidence="8 9" key="1">
    <citation type="submission" date="2020-01" db="EMBL/GenBank/DDBJ databases">
        <title>Identification and distribution of gene clusters putatively required for synthesis of sphingolipid metabolism inhibitors in phylogenetically diverse species of the filamentous fungus Fusarium.</title>
        <authorList>
            <person name="Kim H.-S."/>
            <person name="Busman M."/>
            <person name="Brown D.W."/>
            <person name="Divon H."/>
            <person name="Uhlig S."/>
            <person name="Proctor R.H."/>
        </authorList>
    </citation>
    <scope>NUCLEOTIDE SEQUENCE [LARGE SCALE GENOMIC DNA]</scope>
    <source>
        <strain evidence="8 9">NRRL 20459</strain>
    </source>
</reference>
<feature type="transmembrane region" description="Helical" evidence="6">
    <location>
        <begin position="190"/>
        <end position="214"/>
    </location>
</feature>
<feature type="compositionally biased region" description="Polar residues" evidence="5">
    <location>
        <begin position="139"/>
        <end position="150"/>
    </location>
</feature>
<keyword evidence="7" id="KW-0732">Signal</keyword>
<keyword evidence="4 6" id="KW-0472">Membrane</keyword>
<name>A0A8H4LKM0_9HYPO</name>
<dbReference type="OrthoDB" id="5390143at2759"/>
<accession>A0A8H4LKM0</accession>
<evidence type="ECO:0000256" key="5">
    <source>
        <dbReference type="SAM" id="MobiDB-lite"/>
    </source>
</evidence>
<evidence type="ECO:0000313" key="8">
    <source>
        <dbReference type="EMBL" id="KAF4471310.1"/>
    </source>
</evidence>
<evidence type="ECO:0000313" key="9">
    <source>
        <dbReference type="Proteomes" id="UP000554235"/>
    </source>
</evidence>
<feature type="compositionally biased region" description="Low complexity" evidence="5">
    <location>
        <begin position="160"/>
        <end position="186"/>
    </location>
</feature>
<comment type="subcellular location">
    <subcellularLocation>
        <location evidence="1">Membrane</location>
        <topology evidence="1">Single-pass membrane protein</topology>
    </subcellularLocation>
</comment>
<feature type="chain" id="PRO_5034840210" evidence="7">
    <location>
        <begin position="22"/>
        <end position="281"/>
    </location>
</feature>
<comment type="caution">
    <text evidence="8">The sequence shown here is derived from an EMBL/GenBank/DDBJ whole genome shotgun (WGS) entry which is preliminary data.</text>
</comment>
<organism evidence="8 9">
    <name type="scientific">Fusarium albosuccineum</name>
    <dbReference type="NCBI Taxonomy" id="1237068"/>
    <lineage>
        <taxon>Eukaryota</taxon>
        <taxon>Fungi</taxon>
        <taxon>Dikarya</taxon>
        <taxon>Ascomycota</taxon>
        <taxon>Pezizomycotina</taxon>
        <taxon>Sordariomycetes</taxon>
        <taxon>Hypocreomycetidae</taxon>
        <taxon>Hypocreales</taxon>
        <taxon>Nectriaceae</taxon>
        <taxon>Fusarium</taxon>
        <taxon>Fusarium decemcellulare species complex</taxon>
    </lineage>
</organism>
<dbReference type="InterPro" id="IPR051694">
    <property type="entry name" value="Immunoregulatory_rcpt-like"/>
</dbReference>
<dbReference type="GO" id="GO:0071944">
    <property type="term" value="C:cell periphery"/>
    <property type="evidence" value="ECO:0007669"/>
    <property type="project" value="UniProtKB-ARBA"/>
</dbReference>
<keyword evidence="9" id="KW-1185">Reference proteome</keyword>
<dbReference type="EMBL" id="JAADYS010000225">
    <property type="protein sequence ID" value="KAF4471310.1"/>
    <property type="molecule type" value="Genomic_DNA"/>
</dbReference>
<evidence type="ECO:0000256" key="4">
    <source>
        <dbReference type="ARBA" id="ARBA00023136"/>
    </source>
</evidence>
<feature type="signal peptide" evidence="7">
    <location>
        <begin position="1"/>
        <end position="21"/>
    </location>
</feature>
<evidence type="ECO:0000256" key="6">
    <source>
        <dbReference type="SAM" id="Phobius"/>
    </source>
</evidence>